<feature type="region of interest" description="Disordered" evidence="1">
    <location>
        <begin position="1"/>
        <end position="33"/>
    </location>
</feature>
<protein>
    <submittedName>
        <fullName evidence="2">Uncharacterized protein</fullName>
    </submittedName>
</protein>
<feature type="region of interest" description="Disordered" evidence="1">
    <location>
        <begin position="55"/>
        <end position="76"/>
    </location>
</feature>
<sequence length="76" mass="8318">MSSADAQAAFQQAGPRHHLEAQGKFAQQLDLSRPENAMKTYQELLHHHTKEQFDSVAATNKRRSADSQAAVASIAS</sequence>
<proteinExistence type="predicted"/>
<dbReference type="Proteomes" id="UP000310066">
    <property type="component" value="Unassembled WGS sequence"/>
</dbReference>
<dbReference type="OrthoDB" id="5218421at2759"/>
<feature type="compositionally biased region" description="Low complexity" evidence="1">
    <location>
        <begin position="1"/>
        <end position="13"/>
    </location>
</feature>
<dbReference type="EMBL" id="NAJP01000046">
    <property type="protein sequence ID" value="TKA38235.1"/>
    <property type="molecule type" value="Genomic_DNA"/>
</dbReference>
<name>A0A4U0UT75_9PEZI</name>
<evidence type="ECO:0000256" key="1">
    <source>
        <dbReference type="SAM" id="MobiDB-lite"/>
    </source>
</evidence>
<evidence type="ECO:0000313" key="3">
    <source>
        <dbReference type="Proteomes" id="UP000310066"/>
    </source>
</evidence>
<gene>
    <name evidence="2" type="ORF">B0A54_09175</name>
</gene>
<dbReference type="AlphaFoldDB" id="A0A4U0UT75"/>
<comment type="caution">
    <text evidence="2">The sequence shown here is derived from an EMBL/GenBank/DDBJ whole genome shotgun (WGS) entry which is preliminary data.</text>
</comment>
<evidence type="ECO:0000313" key="2">
    <source>
        <dbReference type="EMBL" id="TKA38235.1"/>
    </source>
</evidence>
<reference evidence="2 3" key="1">
    <citation type="submission" date="2017-03" db="EMBL/GenBank/DDBJ databases">
        <title>Genomes of endolithic fungi from Antarctica.</title>
        <authorList>
            <person name="Coleine C."/>
            <person name="Masonjones S."/>
            <person name="Stajich J.E."/>
        </authorList>
    </citation>
    <scope>NUCLEOTIDE SEQUENCE [LARGE SCALE GENOMIC DNA]</scope>
    <source>
        <strain evidence="2 3">CCFEE 5311</strain>
    </source>
</reference>
<accession>A0A4U0UT75</accession>
<organism evidence="2 3">
    <name type="scientific">Friedmanniomyces endolithicus</name>
    <dbReference type="NCBI Taxonomy" id="329885"/>
    <lineage>
        <taxon>Eukaryota</taxon>
        <taxon>Fungi</taxon>
        <taxon>Dikarya</taxon>
        <taxon>Ascomycota</taxon>
        <taxon>Pezizomycotina</taxon>
        <taxon>Dothideomycetes</taxon>
        <taxon>Dothideomycetidae</taxon>
        <taxon>Mycosphaerellales</taxon>
        <taxon>Teratosphaeriaceae</taxon>
        <taxon>Friedmanniomyces</taxon>
    </lineage>
</organism>